<evidence type="ECO:0000313" key="2">
    <source>
        <dbReference type="EMBL" id="KAF5380652.1"/>
    </source>
</evidence>
<evidence type="ECO:0000313" key="3">
    <source>
        <dbReference type="Proteomes" id="UP000518752"/>
    </source>
</evidence>
<reference evidence="2 3" key="1">
    <citation type="journal article" date="2020" name="ISME J.">
        <title>Uncovering the hidden diversity of litter-decomposition mechanisms in mushroom-forming fungi.</title>
        <authorList>
            <person name="Floudas D."/>
            <person name="Bentzer J."/>
            <person name="Ahren D."/>
            <person name="Johansson T."/>
            <person name="Persson P."/>
            <person name="Tunlid A."/>
        </authorList>
    </citation>
    <scope>NUCLEOTIDE SEQUENCE [LARGE SCALE GENOMIC DNA]</scope>
    <source>
        <strain evidence="2 3">CBS 406.79</strain>
    </source>
</reference>
<dbReference type="Proteomes" id="UP000518752">
    <property type="component" value="Unassembled WGS sequence"/>
</dbReference>
<dbReference type="AlphaFoldDB" id="A0A8H5HC74"/>
<keyword evidence="1" id="KW-0472">Membrane</keyword>
<keyword evidence="1" id="KW-1133">Transmembrane helix</keyword>
<name>A0A8H5HC74_9AGAR</name>
<accession>A0A8H5HC74</accession>
<proteinExistence type="predicted"/>
<keyword evidence="1" id="KW-0812">Transmembrane</keyword>
<feature type="transmembrane region" description="Helical" evidence="1">
    <location>
        <begin position="12"/>
        <end position="36"/>
    </location>
</feature>
<dbReference type="OrthoDB" id="3068557at2759"/>
<keyword evidence="3" id="KW-1185">Reference proteome</keyword>
<sequence>MHDSSLNEPSDFASIPLIVLPMAVFNSSILILLNLWSGKRLGMMVDAQREMEDVYRCLEILKDYGKIQQNAGMLYDIIKDLISMSGADSRHSATNTFHQSSCTSRGKRARNIEGGRDVHEKQAIFDGNRPISTYSFEPTTVPFDYRTGPLHSSNNTQNMPDTSYPSVQTASTALASHSYLVNDNQPTLFGLPLHTEDLGNLPVLLKVDHNEDSSHLDFPMPEMGRNDYLR</sequence>
<organism evidence="2 3">
    <name type="scientific">Collybiopsis confluens</name>
    <dbReference type="NCBI Taxonomy" id="2823264"/>
    <lineage>
        <taxon>Eukaryota</taxon>
        <taxon>Fungi</taxon>
        <taxon>Dikarya</taxon>
        <taxon>Basidiomycota</taxon>
        <taxon>Agaricomycotina</taxon>
        <taxon>Agaricomycetes</taxon>
        <taxon>Agaricomycetidae</taxon>
        <taxon>Agaricales</taxon>
        <taxon>Marasmiineae</taxon>
        <taxon>Omphalotaceae</taxon>
        <taxon>Collybiopsis</taxon>
    </lineage>
</organism>
<dbReference type="EMBL" id="JAACJN010000063">
    <property type="protein sequence ID" value="KAF5380652.1"/>
    <property type="molecule type" value="Genomic_DNA"/>
</dbReference>
<evidence type="ECO:0000256" key="1">
    <source>
        <dbReference type="SAM" id="Phobius"/>
    </source>
</evidence>
<gene>
    <name evidence="2" type="ORF">D9757_007022</name>
</gene>
<protein>
    <submittedName>
        <fullName evidence="2">Uncharacterized protein</fullName>
    </submittedName>
</protein>
<comment type="caution">
    <text evidence="2">The sequence shown here is derived from an EMBL/GenBank/DDBJ whole genome shotgun (WGS) entry which is preliminary data.</text>
</comment>